<dbReference type="InterPro" id="IPR046357">
    <property type="entry name" value="PPIase_dom_sf"/>
</dbReference>
<accession>A0A1I6H5L6</accession>
<keyword evidence="4" id="KW-0413">Isomerase</keyword>
<evidence type="ECO:0000313" key="7">
    <source>
        <dbReference type="Proteomes" id="UP000199534"/>
    </source>
</evidence>
<evidence type="ECO:0000256" key="2">
    <source>
        <dbReference type="ARBA" id="ARBA00013194"/>
    </source>
</evidence>
<gene>
    <name evidence="6" type="ORF">SAMN04490243_2298</name>
</gene>
<dbReference type="STRING" id="400055.SAMN04490243_2298"/>
<evidence type="ECO:0000256" key="3">
    <source>
        <dbReference type="ARBA" id="ARBA00023110"/>
    </source>
</evidence>
<evidence type="ECO:0000256" key="4">
    <source>
        <dbReference type="PROSITE-ProRule" id="PRU00277"/>
    </source>
</evidence>
<reference evidence="6 7" key="1">
    <citation type="submission" date="2016-10" db="EMBL/GenBank/DDBJ databases">
        <authorList>
            <person name="de Groot N.N."/>
        </authorList>
    </citation>
    <scope>NUCLEOTIDE SEQUENCE [LARGE SCALE GENOMIC DNA]</scope>
    <source>
        <strain evidence="6 7">DSM 21019</strain>
    </source>
</reference>
<evidence type="ECO:0000256" key="1">
    <source>
        <dbReference type="ARBA" id="ARBA00000971"/>
    </source>
</evidence>
<dbReference type="EC" id="5.2.1.8" evidence="2 4"/>
<feature type="domain" description="PPIase FKBP-type" evidence="5">
    <location>
        <begin position="143"/>
        <end position="242"/>
    </location>
</feature>
<keyword evidence="7" id="KW-1185">Reference proteome</keyword>
<evidence type="ECO:0000313" key="6">
    <source>
        <dbReference type="EMBL" id="SFR49763.1"/>
    </source>
</evidence>
<dbReference type="EMBL" id="FOYQ01000002">
    <property type="protein sequence ID" value="SFR49763.1"/>
    <property type="molecule type" value="Genomic_DNA"/>
</dbReference>
<evidence type="ECO:0000259" key="5">
    <source>
        <dbReference type="PROSITE" id="PS50059"/>
    </source>
</evidence>
<dbReference type="GO" id="GO:0003755">
    <property type="term" value="F:peptidyl-prolyl cis-trans isomerase activity"/>
    <property type="evidence" value="ECO:0007669"/>
    <property type="project" value="UniProtKB-KW"/>
</dbReference>
<dbReference type="Gene3D" id="3.10.50.40">
    <property type="match status" value="1"/>
</dbReference>
<dbReference type="SUPFAM" id="SSF54534">
    <property type="entry name" value="FKBP-like"/>
    <property type="match status" value="1"/>
</dbReference>
<proteinExistence type="predicted"/>
<name>A0A1I6H5L6_9FLAO</name>
<dbReference type="PROSITE" id="PS50059">
    <property type="entry name" value="FKBP_PPIASE"/>
    <property type="match status" value="1"/>
</dbReference>
<dbReference type="Proteomes" id="UP000199534">
    <property type="component" value="Unassembled WGS sequence"/>
</dbReference>
<keyword evidence="3 4" id="KW-0697">Rotamase</keyword>
<organism evidence="6 7">
    <name type="scientific">Robiginitalea myxolifaciens</name>
    <dbReference type="NCBI Taxonomy" id="400055"/>
    <lineage>
        <taxon>Bacteria</taxon>
        <taxon>Pseudomonadati</taxon>
        <taxon>Bacteroidota</taxon>
        <taxon>Flavobacteriia</taxon>
        <taxon>Flavobacteriales</taxon>
        <taxon>Flavobacteriaceae</taxon>
        <taxon>Robiginitalea</taxon>
    </lineage>
</organism>
<sequence>MYLATLNGMAMKLKHALLTLLLGALWISCNNDDDGGVPGTVVPPRDLAEVAEEDEAAIQEFLQTHFYNYEEFQNPPADFDFQIVIDTIAGDNADKTPLSQQVNSRTIVLSPEDLDLDQADVDVPHTFYYLSAREGAGIQPTTGDSVLLRYRGTFLDGVAFDAIPNYSWQILPFFLRGYREAMTHFSSATEDSFVINPDGTTEYTNNGVGLLIIPSGLGYFNDTRQVPAFSPLIFTVDVGRVIENTDSDGDTVPNFMEDVDGDGDYLNDNTDRDWERANFRQLIADFQDSDDDADGIPTADEVDVVNGVVTFRDSDGDGTPDHLDADS</sequence>
<dbReference type="AlphaFoldDB" id="A0A1I6H5L6"/>
<dbReference type="InterPro" id="IPR001179">
    <property type="entry name" value="PPIase_FKBP_dom"/>
</dbReference>
<protein>
    <recommendedName>
        <fullName evidence="2 4">peptidylprolyl isomerase</fullName>
        <ecNumber evidence="2 4">5.2.1.8</ecNumber>
    </recommendedName>
</protein>
<comment type="catalytic activity">
    <reaction evidence="1 4">
        <text>[protein]-peptidylproline (omega=180) = [protein]-peptidylproline (omega=0)</text>
        <dbReference type="Rhea" id="RHEA:16237"/>
        <dbReference type="Rhea" id="RHEA-COMP:10747"/>
        <dbReference type="Rhea" id="RHEA-COMP:10748"/>
        <dbReference type="ChEBI" id="CHEBI:83833"/>
        <dbReference type="ChEBI" id="CHEBI:83834"/>
        <dbReference type="EC" id="5.2.1.8"/>
    </reaction>
</comment>